<dbReference type="Pfam" id="PF01814">
    <property type="entry name" value="Hemerythrin"/>
    <property type="match status" value="1"/>
</dbReference>
<evidence type="ECO:0000256" key="1">
    <source>
        <dbReference type="SAM" id="MobiDB-lite"/>
    </source>
</evidence>
<dbReference type="InterPro" id="IPR012312">
    <property type="entry name" value="Hemerythrin-like"/>
</dbReference>
<keyword evidence="4" id="KW-1185">Reference proteome</keyword>
<proteinExistence type="predicted"/>
<dbReference type="Proteomes" id="UP000773614">
    <property type="component" value="Unassembled WGS sequence"/>
</dbReference>
<evidence type="ECO:0000259" key="2">
    <source>
        <dbReference type="Pfam" id="PF01814"/>
    </source>
</evidence>
<comment type="caution">
    <text evidence="3">The sequence shown here is derived from an EMBL/GenBank/DDBJ whole genome shotgun (WGS) entry which is preliminary data.</text>
</comment>
<name>A0A964T7D5_9HYPH</name>
<dbReference type="AlphaFoldDB" id="A0A964T7D5"/>
<reference evidence="3" key="1">
    <citation type="submission" date="2019-03" db="EMBL/GenBank/DDBJ databases">
        <title>Afifella sp. nov., isolated from activated sludge.</title>
        <authorList>
            <person name="Li Q."/>
            <person name="Liu Y."/>
        </authorList>
    </citation>
    <scope>NUCLEOTIDE SEQUENCE</scope>
    <source>
        <strain evidence="3">L72</strain>
    </source>
</reference>
<dbReference type="Gene3D" id="1.20.120.520">
    <property type="entry name" value="nmb1532 protein domain like"/>
    <property type="match status" value="1"/>
</dbReference>
<organism evidence="3 4">
    <name type="scientific">Propylenella binzhouense</name>
    <dbReference type="NCBI Taxonomy" id="2555902"/>
    <lineage>
        <taxon>Bacteria</taxon>
        <taxon>Pseudomonadati</taxon>
        <taxon>Pseudomonadota</taxon>
        <taxon>Alphaproteobacteria</taxon>
        <taxon>Hyphomicrobiales</taxon>
        <taxon>Propylenellaceae</taxon>
        <taxon>Propylenella</taxon>
    </lineage>
</organism>
<gene>
    <name evidence="3" type="ORF">E4O86_13605</name>
</gene>
<protein>
    <submittedName>
        <fullName evidence="3">Hemerythrin domain-containing protein</fullName>
    </submittedName>
</protein>
<evidence type="ECO:0000313" key="3">
    <source>
        <dbReference type="EMBL" id="MYZ48747.1"/>
    </source>
</evidence>
<evidence type="ECO:0000313" key="4">
    <source>
        <dbReference type="Proteomes" id="UP000773614"/>
    </source>
</evidence>
<sequence length="284" mass="31004">MVRRPRSPTRAMRGALRSRAPRPEPSPLFNPFFCEGRAIRAVADRRPPASVLLVRAANGLDPDQAVRGRALAWCGTRGSVALPTGVTSMSPQQRRLRELTECMRRAPSEAAQREDIFALLTFEHMLQERLCDLLEAIADALPGAVDLATAEAAAFFLRTHYPAHFAAEDAVLFPALLGGLGRGSALASAVEQARAEHEVDLEAAREIADCLDDLARGERISPDAVGYMLRGFFEAQRRHISWEERVLFPLARERLDAAAGSRIAAAILAQRRPAAVIALRKDAG</sequence>
<dbReference type="CDD" id="cd12108">
    <property type="entry name" value="Hr-like"/>
    <property type="match status" value="1"/>
</dbReference>
<feature type="domain" description="Hemerythrin-like" evidence="2">
    <location>
        <begin position="116"/>
        <end position="251"/>
    </location>
</feature>
<feature type="region of interest" description="Disordered" evidence="1">
    <location>
        <begin position="1"/>
        <end position="23"/>
    </location>
</feature>
<dbReference type="EMBL" id="SPKJ01000047">
    <property type="protein sequence ID" value="MYZ48747.1"/>
    <property type="molecule type" value="Genomic_DNA"/>
</dbReference>
<accession>A0A964T7D5</accession>